<dbReference type="InterPro" id="IPR017896">
    <property type="entry name" value="4Fe4S_Fe-S-bd"/>
</dbReference>
<evidence type="ECO:0000256" key="6">
    <source>
        <dbReference type="ARBA" id="ARBA00022723"/>
    </source>
</evidence>
<dbReference type="InterPro" id="IPR013785">
    <property type="entry name" value="Aldolase_TIM"/>
</dbReference>
<evidence type="ECO:0000256" key="2">
    <source>
        <dbReference type="ARBA" id="ARBA00009777"/>
    </source>
</evidence>
<gene>
    <name evidence="12" type="ORF">A7E75_08840</name>
</gene>
<keyword evidence="5" id="KW-0949">S-adenosyl-L-methionine</keyword>
<protein>
    <submittedName>
        <fullName evidence="12">Pyruvate formate lyase-activating protein</fullName>
    </submittedName>
</protein>
<dbReference type="EMBL" id="CP015518">
    <property type="protein sequence ID" value="APG25113.1"/>
    <property type="molecule type" value="Genomic_DNA"/>
</dbReference>
<dbReference type="InterPro" id="IPR012839">
    <property type="entry name" value="Organic_radical_activase"/>
</dbReference>
<dbReference type="Proteomes" id="UP000182264">
    <property type="component" value="Chromosome"/>
</dbReference>
<dbReference type="PROSITE" id="PS51918">
    <property type="entry name" value="RADICAL_SAM"/>
    <property type="match status" value="1"/>
</dbReference>
<dbReference type="Gene3D" id="3.30.70.20">
    <property type="match status" value="1"/>
</dbReference>
<dbReference type="AlphaFoldDB" id="A0A1L3GGP3"/>
<comment type="similarity">
    <text evidence="2">Belongs to the organic radical-activating enzymes family.</text>
</comment>
<feature type="domain" description="4Fe-4S ferredoxin-type" evidence="10">
    <location>
        <begin position="64"/>
        <end position="93"/>
    </location>
</feature>
<dbReference type="PANTHER" id="PTHR30352:SF4">
    <property type="entry name" value="PYRUVATE FORMATE-LYASE 2-ACTIVATING ENZYME"/>
    <property type="match status" value="1"/>
</dbReference>
<dbReference type="Gene3D" id="3.20.20.70">
    <property type="entry name" value="Aldolase class I"/>
    <property type="match status" value="1"/>
</dbReference>
<dbReference type="PIRSF" id="PIRSF000371">
    <property type="entry name" value="PFL_act_enz"/>
    <property type="match status" value="1"/>
</dbReference>
<dbReference type="InterPro" id="IPR034457">
    <property type="entry name" value="Organic_radical-activating"/>
</dbReference>
<dbReference type="PROSITE" id="PS00198">
    <property type="entry name" value="4FE4S_FER_1"/>
    <property type="match status" value="1"/>
</dbReference>
<dbReference type="RefSeq" id="WP_072286962.1">
    <property type="nucleotide sequence ID" value="NZ_CP015455.1"/>
</dbReference>
<evidence type="ECO:0000256" key="5">
    <source>
        <dbReference type="ARBA" id="ARBA00022691"/>
    </source>
</evidence>
<dbReference type="InterPro" id="IPR040074">
    <property type="entry name" value="BssD/PflA/YjjW"/>
</dbReference>
<accession>A0A1L3GGP3</accession>
<name>A0A1L3GGP3_SYNAC</name>
<dbReference type="PROSITE" id="PS01087">
    <property type="entry name" value="RADICAL_ACTIVATING"/>
    <property type="match status" value="1"/>
</dbReference>
<dbReference type="PANTHER" id="PTHR30352">
    <property type="entry name" value="PYRUVATE FORMATE-LYASE-ACTIVATING ENZYME"/>
    <property type="match status" value="1"/>
</dbReference>
<evidence type="ECO:0000259" key="11">
    <source>
        <dbReference type="PROSITE" id="PS51918"/>
    </source>
</evidence>
<dbReference type="NCBIfam" id="TIGR02494">
    <property type="entry name" value="PFLE_PFLC"/>
    <property type="match status" value="1"/>
</dbReference>
<dbReference type="InterPro" id="IPR001989">
    <property type="entry name" value="Radical_activat_CS"/>
</dbReference>
<evidence type="ECO:0000256" key="8">
    <source>
        <dbReference type="ARBA" id="ARBA00023004"/>
    </source>
</evidence>
<keyword evidence="8" id="KW-0408">Iron</keyword>
<keyword evidence="9" id="KW-0411">Iron-sulfur</keyword>
<dbReference type="InterPro" id="IPR017900">
    <property type="entry name" value="4Fe4S_Fe_S_CS"/>
</dbReference>
<comment type="subunit">
    <text evidence="3">Monomer.</text>
</comment>
<feature type="domain" description="Radical SAM core" evidence="11">
    <location>
        <begin position="33"/>
        <end position="316"/>
    </location>
</feature>
<evidence type="ECO:0000256" key="3">
    <source>
        <dbReference type="ARBA" id="ARBA00011245"/>
    </source>
</evidence>
<proteinExistence type="inferred from homology"/>
<keyword evidence="6" id="KW-0479">Metal-binding</keyword>
<comment type="cofactor">
    <cofactor evidence="1">
        <name>[4Fe-4S] cluster</name>
        <dbReference type="ChEBI" id="CHEBI:49883"/>
    </cofactor>
</comment>
<dbReference type="GO" id="GO:0016491">
    <property type="term" value="F:oxidoreductase activity"/>
    <property type="evidence" value="ECO:0007669"/>
    <property type="project" value="UniProtKB-KW"/>
</dbReference>
<keyword evidence="13" id="KW-1185">Reference proteome</keyword>
<evidence type="ECO:0000256" key="1">
    <source>
        <dbReference type="ARBA" id="ARBA00001966"/>
    </source>
</evidence>
<evidence type="ECO:0000256" key="9">
    <source>
        <dbReference type="ARBA" id="ARBA00023014"/>
    </source>
</evidence>
<dbReference type="OrthoDB" id="9782387at2"/>
<dbReference type="PROSITE" id="PS51379">
    <property type="entry name" value="4FE4S_FER_2"/>
    <property type="match status" value="2"/>
</dbReference>
<organism evidence="12 13">
    <name type="scientific">Syntrophotalea acetylenica</name>
    <name type="common">Pelobacter acetylenicus</name>
    <dbReference type="NCBI Taxonomy" id="29542"/>
    <lineage>
        <taxon>Bacteria</taxon>
        <taxon>Pseudomonadati</taxon>
        <taxon>Thermodesulfobacteriota</taxon>
        <taxon>Desulfuromonadia</taxon>
        <taxon>Desulfuromonadales</taxon>
        <taxon>Syntrophotaleaceae</taxon>
        <taxon>Syntrophotalea</taxon>
    </lineage>
</organism>
<dbReference type="SUPFAM" id="SSF102114">
    <property type="entry name" value="Radical SAM enzymes"/>
    <property type="match status" value="1"/>
</dbReference>
<feature type="domain" description="4Fe-4S ferredoxin-type" evidence="10">
    <location>
        <begin position="95"/>
        <end position="125"/>
    </location>
</feature>
<dbReference type="KEGG" id="pace:A6070_02815"/>
<dbReference type="InterPro" id="IPR058240">
    <property type="entry name" value="rSAM_sf"/>
</dbReference>
<dbReference type="GO" id="GO:0051539">
    <property type="term" value="F:4 iron, 4 sulfur cluster binding"/>
    <property type="evidence" value="ECO:0007669"/>
    <property type="project" value="UniProtKB-KW"/>
</dbReference>
<dbReference type="SUPFAM" id="SSF54862">
    <property type="entry name" value="4Fe-4S ferredoxins"/>
    <property type="match status" value="1"/>
</dbReference>
<dbReference type="InterPro" id="IPR007197">
    <property type="entry name" value="rSAM"/>
</dbReference>
<evidence type="ECO:0000313" key="13">
    <source>
        <dbReference type="Proteomes" id="UP000182264"/>
    </source>
</evidence>
<reference evidence="12 13" key="1">
    <citation type="journal article" date="2017" name="Genome Announc.">
        <title>Complete Genome Sequences of Two Acetylene-Fermenting Pelobacter acetylenicus Strains.</title>
        <authorList>
            <person name="Sutton J.M."/>
            <person name="Baesman S.M."/>
            <person name="Fierst J.L."/>
            <person name="Poret-Peterson A.T."/>
            <person name="Oremland R.S."/>
            <person name="Dunlap D.S."/>
            <person name="Akob D.M."/>
        </authorList>
    </citation>
    <scope>NUCLEOTIDE SEQUENCE [LARGE SCALE GENOMIC DNA]</scope>
    <source>
        <strain evidence="12 13">DSM 3247</strain>
    </source>
</reference>
<dbReference type="GO" id="GO:0016829">
    <property type="term" value="F:lyase activity"/>
    <property type="evidence" value="ECO:0007669"/>
    <property type="project" value="UniProtKB-KW"/>
</dbReference>
<dbReference type="Pfam" id="PF00037">
    <property type="entry name" value="Fer4"/>
    <property type="match status" value="1"/>
</dbReference>
<dbReference type="SFLD" id="SFLDG01118">
    <property type="entry name" value="activating_enzymes__group_2"/>
    <property type="match status" value="1"/>
</dbReference>
<keyword evidence="12" id="KW-0670">Pyruvate</keyword>
<keyword evidence="4" id="KW-0004">4Fe-4S</keyword>
<evidence type="ECO:0000256" key="7">
    <source>
        <dbReference type="ARBA" id="ARBA00023002"/>
    </source>
</evidence>
<dbReference type="GO" id="GO:0046872">
    <property type="term" value="F:metal ion binding"/>
    <property type="evidence" value="ECO:0007669"/>
    <property type="project" value="UniProtKB-KW"/>
</dbReference>
<evidence type="ECO:0000313" key="12">
    <source>
        <dbReference type="EMBL" id="APG25113.1"/>
    </source>
</evidence>
<dbReference type="SFLD" id="SFLDG01066">
    <property type="entry name" value="organic_radical-activating_enz"/>
    <property type="match status" value="1"/>
</dbReference>
<evidence type="ECO:0000259" key="10">
    <source>
        <dbReference type="PROSITE" id="PS51379"/>
    </source>
</evidence>
<sequence>MNWTDKLYDFDALQEPGWEPRGLVFDVQRFAIHDGGGIRTNVFMKGCPLHCLWCQNPESIRWEQDISFIETHCIQCRKCIEVCPVSAIKTDETGQRVTGIDTGKCTLCGACFKTCYAGAINIIGRWVSVDDLVAMVSRDRDFYIASGGGVTFSGGEPTGQPKFLLAALQAMQQLGLHTAVETCLHVAPEQLEPILSHVDLLLTDIKHMDADVHRELTGMPNDLVLKNFRHISQLNIPVRVRIPLISGLNDSLESLQQTADLIASCKNVLGVDVLPYNRLGISKCRQLGCEYQLADLAPPRRETVEKVAGFFRSVIDDVTIGGM</sequence>
<keyword evidence="12" id="KW-0456">Lyase</keyword>
<dbReference type="STRING" id="29542.A6070_02815"/>
<evidence type="ECO:0000256" key="4">
    <source>
        <dbReference type="ARBA" id="ARBA00022485"/>
    </source>
</evidence>
<dbReference type="Pfam" id="PF04055">
    <property type="entry name" value="Radical_SAM"/>
    <property type="match status" value="1"/>
</dbReference>
<keyword evidence="7" id="KW-0560">Oxidoreductase</keyword>
<dbReference type="SFLD" id="SFLDS00029">
    <property type="entry name" value="Radical_SAM"/>
    <property type="match status" value="1"/>
</dbReference>